<organism evidence="2 3">
    <name type="scientific">Dysgonomonas hofstadii</name>
    <dbReference type="NCBI Taxonomy" id="637886"/>
    <lineage>
        <taxon>Bacteria</taxon>
        <taxon>Pseudomonadati</taxon>
        <taxon>Bacteroidota</taxon>
        <taxon>Bacteroidia</taxon>
        <taxon>Bacteroidales</taxon>
        <taxon>Dysgonomonadaceae</taxon>
        <taxon>Dysgonomonas</taxon>
    </lineage>
</organism>
<dbReference type="AlphaFoldDB" id="A0A840CVH3"/>
<dbReference type="PANTHER" id="PTHR48094">
    <property type="entry name" value="PROTEIN/NUCLEIC ACID DEGLYCASE DJ-1-RELATED"/>
    <property type="match status" value="1"/>
</dbReference>
<dbReference type="PANTHER" id="PTHR48094:SF12">
    <property type="entry name" value="PARKINSON DISEASE PROTEIN 7 HOMOLOG"/>
    <property type="match status" value="1"/>
</dbReference>
<dbReference type="RefSeq" id="WP_183308977.1">
    <property type="nucleotide sequence ID" value="NZ_JACIEP010000024.1"/>
</dbReference>
<dbReference type="InterPro" id="IPR006287">
    <property type="entry name" value="DJ-1"/>
</dbReference>
<dbReference type="CDD" id="cd03135">
    <property type="entry name" value="GATase1_DJ-1"/>
    <property type="match status" value="1"/>
</dbReference>
<evidence type="ECO:0000313" key="3">
    <source>
        <dbReference type="Proteomes" id="UP000555103"/>
    </source>
</evidence>
<sequence>MKTIFVFLTTGFEEIEALGTIDVLRRAELDVKSVSLTDSKQVMSSRKVIVTADLMFDQVDFSTAGMLVLPGGTPKFNEHENMKKEVLAFANKGEKVAAICASPMVLGGLGLLKGKNATCYPGFEKYLEGANLQTDKAVVIDGNITTGRGPGLTIDFALSLVEQVAGKEKRDAVAAGLLVE</sequence>
<feature type="domain" description="DJ-1/PfpI" evidence="1">
    <location>
        <begin position="2"/>
        <end position="163"/>
    </location>
</feature>
<gene>
    <name evidence="2" type="ORF">GGR21_004097</name>
</gene>
<dbReference type="InterPro" id="IPR029062">
    <property type="entry name" value="Class_I_gatase-like"/>
</dbReference>
<comment type="caution">
    <text evidence="2">The sequence shown here is derived from an EMBL/GenBank/DDBJ whole genome shotgun (WGS) entry which is preliminary data.</text>
</comment>
<reference evidence="2 3" key="1">
    <citation type="submission" date="2020-08" db="EMBL/GenBank/DDBJ databases">
        <title>Genomic Encyclopedia of Type Strains, Phase IV (KMG-IV): sequencing the most valuable type-strain genomes for metagenomic binning, comparative biology and taxonomic classification.</title>
        <authorList>
            <person name="Goeker M."/>
        </authorList>
    </citation>
    <scope>NUCLEOTIDE SEQUENCE [LARGE SCALE GENOMIC DNA]</scope>
    <source>
        <strain evidence="2 3">DSM 104969</strain>
    </source>
</reference>
<dbReference type="NCBIfam" id="TIGR01383">
    <property type="entry name" value="not_thiJ"/>
    <property type="match status" value="1"/>
</dbReference>
<keyword evidence="3" id="KW-1185">Reference proteome</keyword>
<evidence type="ECO:0000259" key="1">
    <source>
        <dbReference type="Pfam" id="PF01965"/>
    </source>
</evidence>
<dbReference type="Pfam" id="PF01965">
    <property type="entry name" value="DJ-1_PfpI"/>
    <property type="match status" value="1"/>
</dbReference>
<dbReference type="Gene3D" id="3.40.50.880">
    <property type="match status" value="1"/>
</dbReference>
<name>A0A840CVH3_9BACT</name>
<dbReference type="SUPFAM" id="SSF52317">
    <property type="entry name" value="Class I glutamine amidotransferase-like"/>
    <property type="match status" value="1"/>
</dbReference>
<evidence type="ECO:0000313" key="2">
    <source>
        <dbReference type="EMBL" id="MBB4038168.1"/>
    </source>
</evidence>
<dbReference type="Proteomes" id="UP000555103">
    <property type="component" value="Unassembled WGS sequence"/>
</dbReference>
<protein>
    <submittedName>
        <fullName evidence="2">4-methyl-5(B-hydroxyethyl)-thiazole monophosphate biosynthesis</fullName>
    </submittedName>
</protein>
<dbReference type="GO" id="GO:0005737">
    <property type="term" value="C:cytoplasm"/>
    <property type="evidence" value="ECO:0007669"/>
    <property type="project" value="TreeGrafter"/>
</dbReference>
<dbReference type="EMBL" id="JACIEP010000024">
    <property type="protein sequence ID" value="MBB4038168.1"/>
    <property type="molecule type" value="Genomic_DNA"/>
</dbReference>
<accession>A0A840CVH3</accession>
<proteinExistence type="predicted"/>
<dbReference type="InterPro" id="IPR050325">
    <property type="entry name" value="Prot/Nucl_acid_deglycase"/>
</dbReference>
<dbReference type="InterPro" id="IPR002818">
    <property type="entry name" value="DJ-1/PfpI"/>
</dbReference>